<organism evidence="5 6">
    <name type="scientific">Shewanella zhuhaiensis</name>
    <dbReference type="NCBI Taxonomy" id="2919576"/>
    <lineage>
        <taxon>Bacteria</taxon>
        <taxon>Pseudomonadati</taxon>
        <taxon>Pseudomonadota</taxon>
        <taxon>Gammaproteobacteria</taxon>
        <taxon>Alteromonadales</taxon>
        <taxon>Shewanellaceae</taxon>
        <taxon>Shewanella</taxon>
    </lineage>
</organism>
<evidence type="ECO:0000256" key="1">
    <source>
        <dbReference type="ARBA" id="ARBA00023015"/>
    </source>
</evidence>
<gene>
    <name evidence="5" type="ORF">MJ923_19590</name>
</gene>
<evidence type="ECO:0000259" key="4">
    <source>
        <dbReference type="PROSITE" id="PS01124"/>
    </source>
</evidence>
<dbReference type="InterPro" id="IPR014710">
    <property type="entry name" value="RmlC-like_jellyroll"/>
</dbReference>
<sequence length="288" mass="33285">MKPLCEKVIPDENSSWRFGRYDWLEMEFNWHYHPEYEICLTLGGRGLRYMGDHIGRYGEWDLVLIGPDMPHAWQSELSGIEQRVYVAQLPASWLHQQLADQPEFAALAPLLNQAGRGLKFSEANAKAALPLFEAMEQATPLRRLILLLELLQLMLTDRSAHALSSTLYANNSKQEYAVKKLDRVIEYIYENYTTELSAGELAKLAHMSTNHFHRFFKQRTEKTLTEFINQLRIAKACKLLITQHSPISAISDQCGFNNLSNFNRRFLQIKGIQPSLFRQRFRGKSVPI</sequence>
<dbReference type="PANTHER" id="PTHR43280">
    <property type="entry name" value="ARAC-FAMILY TRANSCRIPTIONAL REGULATOR"/>
    <property type="match status" value="1"/>
</dbReference>
<comment type="caution">
    <text evidence="5">The sequence shown here is derived from an EMBL/GenBank/DDBJ whole genome shotgun (WGS) entry which is preliminary data.</text>
</comment>
<dbReference type="Pfam" id="PF02311">
    <property type="entry name" value="AraC_binding"/>
    <property type="match status" value="1"/>
</dbReference>
<dbReference type="AlphaFoldDB" id="A0AAJ1F2D8"/>
<dbReference type="Gene3D" id="2.60.120.10">
    <property type="entry name" value="Jelly Rolls"/>
    <property type="match status" value="1"/>
</dbReference>
<dbReference type="InterPro" id="IPR011051">
    <property type="entry name" value="RmlC_Cupin_sf"/>
</dbReference>
<dbReference type="SMART" id="SM00342">
    <property type="entry name" value="HTH_ARAC"/>
    <property type="match status" value="1"/>
</dbReference>
<reference evidence="5 6" key="1">
    <citation type="submission" date="2022-02" db="EMBL/GenBank/DDBJ databases">
        <title>The genome sequence of Shewanella sp. 3B26.</title>
        <authorList>
            <person name="Du J."/>
        </authorList>
    </citation>
    <scope>NUCLEOTIDE SEQUENCE [LARGE SCALE GENOMIC DNA]</scope>
    <source>
        <strain evidence="5 6">3B26</strain>
    </source>
</reference>
<dbReference type="InterPro" id="IPR009057">
    <property type="entry name" value="Homeodomain-like_sf"/>
</dbReference>
<evidence type="ECO:0000256" key="3">
    <source>
        <dbReference type="ARBA" id="ARBA00023163"/>
    </source>
</evidence>
<dbReference type="InterPro" id="IPR003313">
    <property type="entry name" value="AraC-bd"/>
</dbReference>
<dbReference type="PANTHER" id="PTHR43280:SF27">
    <property type="entry name" value="TRANSCRIPTIONAL REGULATOR MTLR"/>
    <property type="match status" value="1"/>
</dbReference>
<dbReference type="SUPFAM" id="SSF51182">
    <property type="entry name" value="RmlC-like cupins"/>
    <property type="match status" value="1"/>
</dbReference>
<keyword evidence="6" id="KW-1185">Reference proteome</keyword>
<protein>
    <submittedName>
        <fullName evidence="5">AraC family transcriptional regulator</fullName>
    </submittedName>
</protein>
<accession>A0AAJ1F2D8</accession>
<dbReference type="Pfam" id="PF12833">
    <property type="entry name" value="HTH_18"/>
    <property type="match status" value="1"/>
</dbReference>
<name>A0AAJ1F2D8_9GAMM</name>
<evidence type="ECO:0000313" key="5">
    <source>
        <dbReference type="EMBL" id="MCH4296512.1"/>
    </source>
</evidence>
<keyword evidence="1" id="KW-0805">Transcription regulation</keyword>
<dbReference type="GO" id="GO:0043565">
    <property type="term" value="F:sequence-specific DNA binding"/>
    <property type="evidence" value="ECO:0007669"/>
    <property type="project" value="InterPro"/>
</dbReference>
<keyword evidence="2" id="KW-0238">DNA-binding</keyword>
<dbReference type="Gene3D" id="1.10.10.60">
    <property type="entry name" value="Homeodomain-like"/>
    <property type="match status" value="2"/>
</dbReference>
<feature type="domain" description="HTH araC/xylS-type" evidence="4">
    <location>
        <begin position="182"/>
        <end position="280"/>
    </location>
</feature>
<dbReference type="PROSITE" id="PS01124">
    <property type="entry name" value="HTH_ARAC_FAMILY_2"/>
    <property type="match status" value="1"/>
</dbReference>
<evidence type="ECO:0000313" key="6">
    <source>
        <dbReference type="Proteomes" id="UP001297581"/>
    </source>
</evidence>
<dbReference type="EMBL" id="JAKUDL010000011">
    <property type="protein sequence ID" value="MCH4296512.1"/>
    <property type="molecule type" value="Genomic_DNA"/>
</dbReference>
<keyword evidence="3" id="KW-0804">Transcription</keyword>
<dbReference type="RefSeq" id="WP_126168868.1">
    <property type="nucleotide sequence ID" value="NZ_JAKUDL010000011.1"/>
</dbReference>
<dbReference type="SUPFAM" id="SSF46689">
    <property type="entry name" value="Homeodomain-like"/>
    <property type="match status" value="2"/>
</dbReference>
<dbReference type="Proteomes" id="UP001297581">
    <property type="component" value="Unassembled WGS sequence"/>
</dbReference>
<evidence type="ECO:0000256" key="2">
    <source>
        <dbReference type="ARBA" id="ARBA00023125"/>
    </source>
</evidence>
<dbReference type="InterPro" id="IPR018060">
    <property type="entry name" value="HTH_AraC"/>
</dbReference>
<dbReference type="GO" id="GO:0003700">
    <property type="term" value="F:DNA-binding transcription factor activity"/>
    <property type="evidence" value="ECO:0007669"/>
    <property type="project" value="InterPro"/>
</dbReference>
<proteinExistence type="predicted"/>